<dbReference type="CDD" id="cd00118">
    <property type="entry name" value="LysM"/>
    <property type="match status" value="2"/>
</dbReference>
<dbReference type="PANTHER" id="PTHR34997">
    <property type="entry name" value="AM15"/>
    <property type="match status" value="1"/>
</dbReference>
<evidence type="ECO:0000313" key="5">
    <source>
        <dbReference type="EMBL" id="WEW61984.1"/>
    </source>
</evidence>
<evidence type="ECO:0000256" key="2">
    <source>
        <dbReference type="ARBA" id="ARBA00022729"/>
    </source>
</evidence>
<dbReference type="AlphaFoldDB" id="A0AAF0DPB8"/>
<name>A0AAF0DPB8_9EURO</name>
<dbReference type="Gene3D" id="3.10.350.10">
    <property type="entry name" value="LysM domain"/>
    <property type="match status" value="2"/>
</dbReference>
<feature type="domain" description="LysM" evidence="4">
    <location>
        <begin position="61"/>
        <end position="109"/>
    </location>
</feature>
<dbReference type="SUPFAM" id="SSF54106">
    <property type="entry name" value="LysM domain"/>
    <property type="match status" value="2"/>
</dbReference>
<dbReference type="EMBL" id="CP120631">
    <property type="protein sequence ID" value="WEW61984.1"/>
    <property type="molecule type" value="Genomic_DNA"/>
</dbReference>
<dbReference type="InterPro" id="IPR052210">
    <property type="entry name" value="LysM1-like"/>
</dbReference>
<keyword evidence="6" id="KW-1185">Reference proteome</keyword>
<keyword evidence="3" id="KW-0843">Virulence</keyword>
<dbReference type="InterPro" id="IPR018392">
    <property type="entry name" value="LysM"/>
</dbReference>
<dbReference type="PANTHER" id="PTHR34997:SF2">
    <property type="entry name" value="LYSM DOMAIN-CONTAINING PROTEIN-RELATED"/>
    <property type="match status" value="1"/>
</dbReference>
<protein>
    <recommendedName>
        <fullName evidence="4">LysM domain-containing protein</fullName>
    </recommendedName>
</protein>
<dbReference type="SMART" id="SM00257">
    <property type="entry name" value="LysM"/>
    <property type="match status" value="2"/>
</dbReference>
<dbReference type="Proteomes" id="UP001219355">
    <property type="component" value="Chromosome 5"/>
</dbReference>
<dbReference type="InterPro" id="IPR036779">
    <property type="entry name" value="LysM_dom_sf"/>
</dbReference>
<keyword evidence="1" id="KW-0147">Chitin-binding</keyword>
<accession>A0AAF0DPB8</accession>
<sequence length="199" mass="21383">MWEVLTYDIKSAVGNTCSALWANYYICVGVSGTPTTSTSPATPTTKHPSPTQSGIIDSCTQFYKAVTGDTCDIIANEKFKTFTVAQFIQWNPAVGTDCSKLFLGFYYCVAIPGTPTKHISSSPTPTSSKPQPQQPGTIETCNKFHLVASDDTCFSIEQKYAVSDSDFHSWNPGVGADCSKLWLGYYVCVGIPGASATPT</sequence>
<feature type="domain" description="LysM" evidence="4">
    <location>
        <begin position="143"/>
        <end position="189"/>
    </location>
</feature>
<evidence type="ECO:0000259" key="4">
    <source>
        <dbReference type="PROSITE" id="PS51782"/>
    </source>
</evidence>
<evidence type="ECO:0000313" key="6">
    <source>
        <dbReference type="Proteomes" id="UP001219355"/>
    </source>
</evidence>
<dbReference type="GO" id="GO:0008061">
    <property type="term" value="F:chitin binding"/>
    <property type="evidence" value="ECO:0007669"/>
    <property type="project" value="UniProtKB-KW"/>
</dbReference>
<gene>
    <name evidence="5" type="ORF">PRK78_007484</name>
</gene>
<keyword evidence="2" id="KW-0732">Signal</keyword>
<dbReference type="PROSITE" id="PS51782">
    <property type="entry name" value="LYSM"/>
    <property type="match status" value="2"/>
</dbReference>
<organism evidence="5 6">
    <name type="scientific">Emydomyces testavorans</name>
    <dbReference type="NCBI Taxonomy" id="2070801"/>
    <lineage>
        <taxon>Eukaryota</taxon>
        <taxon>Fungi</taxon>
        <taxon>Dikarya</taxon>
        <taxon>Ascomycota</taxon>
        <taxon>Pezizomycotina</taxon>
        <taxon>Eurotiomycetes</taxon>
        <taxon>Eurotiomycetidae</taxon>
        <taxon>Onygenales</taxon>
        <taxon>Nannizziopsiaceae</taxon>
        <taxon>Emydomyces</taxon>
    </lineage>
</organism>
<proteinExistence type="predicted"/>
<dbReference type="Pfam" id="PF01476">
    <property type="entry name" value="LysM"/>
    <property type="match status" value="2"/>
</dbReference>
<evidence type="ECO:0000256" key="1">
    <source>
        <dbReference type="ARBA" id="ARBA00022669"/>
    </source>
</evidence>
<evidence type="ECO:0000256" key="3">
    <source>
        <dbReference type="ARBA" id="ARBA00023026"/>
    </source>
</evidence>
<reference evidence="5" key="1">
    <citation type="submission" date="2023-03" db="EMBL/GenBank/DDBJ databases">
        <title>Emydomyces testavorans Genome Sequence.</title>
        <authorList>
            <person name="Hoyer L."/>
        </authorList>
    </citation>
    <scope>NUCLEOTIDE SEQUENCE</scope>
    <source>
        <strain evidence="5">16-2883</strain>
    </source>
</reference>